<feature type="region of interest" description="Disordered" evidence="1">
    <location>
        <begin position="76"/>
        <end position="99"/>
    </location>
</feature>
<evidence type="ECO:0000313" key="4">
    <source>
        <dbReference type="Proteomes" id="UP001205337"/>
    </source>
</evidence>
<evidence type="ECO:0000256" key="2">
    <source>
        <dbReference type="SAM" id="Phobius"/>
    </source>
</evidence>
<reference evidence="3 4" key="1">
    <citation type="submission" date="2022-08" db="EMBL/GenBank/DDBJ databases">
        <authorList>
            <person name="Li F."/>
        </authorList>
    </citation>
    <scope>NUCLEOTIDE SEQUENCE [LARGE SCALE GENOMIC DNA]</scope>
    <source>
        <strain evidence="3 4">10F1B-8-1</strain>
    </source>
</reference>
<feature type="transmembrane region" description="Helical" evidence="2">
    <location>
        <begin position="27"/>
        <end position="48"/>
    </location>
</feature>
<evidence type="ECO:0000313" key="3">
    <source>
        <dbReference type="EMBL" id="MCS0499035.1"/>
    </source>
</evidence>
<evidence type="ECO:0000256" key="1">
    <source>
        <dbReference type="SAM" id="MobiDB-lite"/>
    </source>
</evidence>
<keyword evidence="2" id="KW-1133">Transmembrane helix</keyword>
<accession>A0ABT1ZEB1</accession>
<organism evidence="3 4">
    <name type="scientific">Protaetiibacter mangrovi</name>
    <dbReference type="NCBI Taxonomy" id="2970926"/>
    <lineage>
        <taxon>Bacteria</taxon>
        <taxon>Bacillati</taxon>
        <taxon>Actinomycetota</taxon>
        <taxon>Actinomycetes</taxon>
        <taxon>Micrococcales</taxon>
        <taxon>Microbacteriaceae</taxon>
        <taxon>Protaetiibacter</taxon>
    </lineage>
</organism>
<name>A0ABT1ZEB1_9MICO</name>
<comment type="caution">
    <text evidence="3">The sequence shown here is derived from an EMBL/GenBank/DDBJ whole genome shotgun (WGS) entry which is preliminary data.</text>
</comment>
<keyword evidence="2" id="KW-0812">Transmembrane</keyword>
<dbReference type="EMBL" id="JANTHX010000005">
    <property type="protein sequence ID" value="MCS0499035.1"/>
    <property type="molecule type" value="Genomic_DNA"/>
</dbReference>
<keyword evidence="2" id="KW-0472">Membrane</keyword>
<keyword evidence="4" id="KW-1185">Reference proteome</keyword>
<dbReference type="RefSeq" id="WP_258798055.1">
    <property type="nucleotide sequence ID" value="NZ_JANTHX010000005.1"/>
</dbReference>
<proteinExistence type="predicted"/>
<gene>
    <name evidence="3" type="ORF">NUH29_05650</name>
</gene>
<protein>
    <submittedName>
        <fullName evidence="3">DUF6412 domain-containing protein</fullName>
    </submittedName>
</protein>
<sequence length="99" mass="9928">MTGFLAPLLHGIAMLAGYVGITEPGETLATLGALALVGALAAVVVALVRATLAASPRHLAVGLRARRHAVLLGRLPDASHPDARGHVRSRAPGLSASAA</sequence>
<dbReference type="Proteomes" id="UP001205337">
    <property type="component" value="Unassembled WGS sequence"/>
</dbReference>